<dbReference type="PANTHER" id="PTHR43270:SF12">
    <property type="entry name" value="SUCCINYL-DIAMINOPIMELATE DESUCCINYLASE"/>
    <property type="match status" value="1"/>
</dbReference>
<dbReference type="SUPFAM" id="SSF53187">
    <property type="entry name" value="Zn-dependent exopeptidases"/>
    <property type="match status" value="1"/>
</dbReference>
<evidence type="ECO:0000256" key="1">
    <source>
        <dbReference type="ARBA" id="ARBA00022670"/>
    </source>
</evidence>
<evidence type="ECO:0000313" key="6">
    <source>
        <dbReference type="Proteomes" id="UP000032679"/>
    </source>
</evidence>
<reference evidence="5 6" key="1">
    <citation type="submission" date="2012-10" db="EMBL/GenBank/DDBJ databases">
        <title>Genome sequencing of Tanticharoenia sakaeratensis NBRC 103193.</title>
        <authorList>
            <person name="Azuma Y."/>
            <person name="Hadano H."/>
            <person name="Hirakawa H."/>
            <person name="Matsushita K."/>
        </authorList>
    </citation>
    <scope>NUCLEOTIDE SEQUENCE [LARGE SCALE GENOMIC DNA]</scope>
    <source>
        <strain evidence="5 6">NBRC 103193</strain>
    </source>
</reference>
<sequence length="470" mass="50333">MTDPSLAAALEKADGTLDASLARLFELLRIPSISAQPAHAADCARAAEWLRAELSTLGFAAKVCPTPGHPMVVAHDAADETDMRPHVLFYGHYDVQPTDPDTLWDAPAFDPYEKTLEDGRRVIVGRGTADDKGQLMTFLEACRAWRSVSGRLPVRVTVLIEGEEESGGANLLPFLKAHAEELRADIALICDTGMADVRTPGITTGLRGLVGEEIRITCATHDLHSGLYGNAARNPIELLCRALASVRDGQGRVTLPGFYDGVRVPDEATRAAWRRLYPDDSGLLAPVGLSVAAGEDGFSAIEQTWCRPSFEINGISGGYEGDGFKTVLPSRAMAKVSFRTVPGQDPQAIRDAFRAHVRALLPADATVSFASHGASTGFAVPEDGPFLPAALQALTDEWQVPAVTIGSGGSIPVVAEVEEALGMASLMIGFGQADDRMHSPNEKYDMQSFHKGIRSWIRVMAALAQARRPA</sequence>
<dbReference type="Proteomes" id="UP000032679">
    <property type="component" value="Unassembled WGS sequence"/>
</dbReference>
<keyword evidence="3" id="KW-0378">Hydrolase</keyword>
<dbReference type="NCBIfam" id="NF005914">
    <property type="entry name" value="PRK07907.1"/>
    <property type="match status" value="1"/>
</dbReference>
<dbReference type="PANTHER" id="PTHR43270">
    <property type="entry name" value="BETA-ALA-HIS DIPEPTIDASE"/>
    <property type="match status" value="1"/>
</dbReference>
<organism evidence="5 6">
    <name type="scientific">Tanticharoenia sakaeratensis NBRC 103193</name>
    <dbReference type="NCBI Taxonomy" id="1231623"/>
    <lineage>
        <taxon>Bacteria</taxon>
        <taxon>Pseudomonadati</taxon>
        <taxon>Pseudomonadota</taxon>
        <taxon>Alphaproteobacteria</taxon>
        <taxon>Acetobacterales</taxon>
        <taxon>Acetobacteraceae</taxon>
        <taxon>Tanticharoenia</taxon>
    </lineage>
</organism>
<dbReference type="AlphaFoldDB" id="A0A0D6MIL4"/>
<dbReference type="OrthoDB" id="9761532at2"/>
<comment type="caution">
    <text evidence="5">The sequence shown here is derived from an EMBL/GenBank/DDBJ whole genome shotgun (WGS) entry which is preliminary data.</text>
</comment>
<name>A0A0D6MIL4_9PROT</name>
<proteinExistence type="predicted"/>
<dbReference type="STRING" id="1231623.Tasa_010_014"/>
<accession>A0A0D6MIL4</accession>
<dbReference type="InterPro" id="IPR051458">
    <property type="entry name" value="Cyt/Met_Dipeptidase"/>
</dbReference>
<dbReference type="Gene3D" id="3.30.70.360">
    <property type="match status" value="1"/>
</dbReference>
<keyword evidence="1" id="KW-0645">Protease</keyword>
<evidence type="ECO:0000259" key="4">
    <source>
        <dbReference type="Pfam" id="PF07687"/>
    </source>
</evidence>
<evidence type="ECO:0000313" key="5">
    <source>
        <dbReference type="EMBL" id="GAN53467.1"/>
    </source>
</evidence>
<dbReference type="InterPro" id="IPR002933">
    <property type="entry name" value="Peptidase_M20"/>
</dbReference>
<protein>
    <recommendedName>
        <fullName evidence="4">Peptidase M20 dimerisation domain-containing protein</fullName>
    </recommendedName>
</protein>
<evidence type="ECO:0000256" key="2">
    <source>
        <dbReference type="ARBA" id="ARBA00022723"/>
    </source>
</evidence>
<dbReference type="Pfam" id="PF01546">
    <property type="entry name" value="Peptidase_M20"/>
    <property type="match status" value="1"/>
</dbReference>
<dbReference type="Gene3D" id="3.40.630.10">
    <property type="entry name" value="Zn peptidases"/>
    <property type="match status" value="1"/>
</dbReference>
<dbReference type="GO" id="GO:0046872">
    <property type="term" value="F:metal ion binding"/>
    <property type="evidence" value="ECO:0007669"/>
    <property type="project" value="UniProtKB-KW"/>
</dbReference>
<keyword evidence="6" id="KW-1185">Reference proteome</keyword>
<evidence type="ECO:0000256" key="3">
    <source>
        <dbReference type="ARBA" id="ARBA00022801"/>
    </source>
</evidence>
<feature type="domain" description="Peptidase M20 dimerisation" evidence="4">
    <location>
        <begin position="205"/>
        <end position="364"/>
    </location>
</feature>
<dbReference type="GO" id="GO:0008233">
    <property type="term" value="F:peptidase activity"/>
    <property type="evidence" value="ECO:0007669"/>
    <property type="project" value="UniProtKB-KW"/>
</dbReference>
<keyword evidence="2" id="KW-0479">Metal-binding</keyword>
<dbReference type="GO" id="GO:0006508">
    <property type="term" value="P:proteolysis"/>
    <property type="evidence" value="ECO:0007669"/>
    <property type="project" value="UniProtKB-KW"/>
</dbReference>
<dbReference type="RefSeq" id="WP_048847491.1">
    <property type="nucleotide sequence ID" value="NZ_BALE01000010.1"/>
</dbReference>
<dbReference type="Pfam" id="PF07687">
    <property type="entry name" value="M20_dimer"/>
    <property type="match status" value="1"/>
</dbReference>
<gene>
    <name evidence="5" type="ORF">Tasa_010_014</name>
</gene>
<dbReference type="NCBIfam" id="NF006579">
    <property type="entry name" value="PRK09104.1"/>
    <property type="match status" value="1"/>
</dbReference>
<dbReference type="EMBL" id="BALE01000010">
    <property type="protein sequence ID" value="GAN53467.1"/>
    <property type="molecule type" value="Genomic_DNA"/>
</dbReference>
<dbReference type="InterPro" id="IPR011650">
    <property type="entry name" value="Peptidase_M20_dimer"/>
</dbReference>